<dbReference type="Pfam" id="PF00098">
    <property type="entry name" value="zf-CCHC"/>
    <property type="match status" value="1"/>
</dbReference>
<keyword evidence="1" id="KW-0863">Zinc-finger</keyword>
<reference evidence="3 4" key="1">
    <citation type="journal article" date="2021" name="Plant Biotechnol. J.">
        <title>Multi-omics assisted identification of the key and species-specific regulatory components of drought-tolerant mechanisms in Gossypium stocksii.</title>
        <authorList>
            <person name="Yu D."/>
            <person name="Ke L."/>
            <person name="Zhang D."/>
            <person name="Wu Y."/>
            <person name="Sun Y."/>
            <person name="Mei J."/>
            <person name="Sun J."/>
            <person name="Sun Y."/>
        </authorList>
    </citation>
    <scope>NUCLEOTIDE SEQUENCE [LARGE SCALE GENOMIC DNA]</scope>
    <source>
        <strain evidence="4">cv. E1</strain>
        <tissue evidence="3">Leaf</tissue>
    </source>
</reference>
<evidence type="ECO:0000256" key="1">
    <source>
        <dbReference type="PROSITE-ProRule" id="PRU00047"/>
    </source>
</evidence>
<evidence type="ECO:0000313" key="4">
    <source>
        <dbReference type="Proteomes" id="UP000828251"/>
    </source>
</evidence>
<organism evidence="3 4">
    <name type="scientific">Gossypium stocksii</name>
    <dbReference type="NCBI Taxonomy" id="47602"/>
    <lineage>
        <taxon>Eukaryota</taxon>
        <taxon>Viridiplantae</taxon>
        <taxon>Streptophyta</taxon>
        <taxon>Embryophyta</taxon>
        <taxon>Tracheophyta</taxon>
        <taxon>Spermatophyta</taxon>
        <taxon>Magnoliopsida</taxon>
        <taxon>eudicotyledons</taxon>
        <taxon>Gunneridae</taxon>
        <taxon>Pentapetalae</taxon>
        <taxon>rosids</taxon>
        <taxon>malvids</taxon>
        <taxon>Malvales</taxon>
        <taxon>Malvaceae</taxon>
        <taxon>Malvoideae</taxon>
        <taxon>Gossypium</taxon>
    </lineage>
</organism>
<dbReference type="SUPFAM" id="SSF57756">
    <property type="entry name" value="Retrovirus zinc finger-like domains"/>
    <property type="match status" value="1"/>
</dbReference>
<comment type="caution">
    <text evidence="3">The sequence shown here is derived from an EMBL/GenBank/DDBJ whole genome shotgun (WGS) entry which is preliminary data.</text>
</comment>
<name>A0A9D4AJJ6_9ROSI</name>
<dbReference type="EMBL" id="JAIQCV010000001">
    <property type="protein sequence ID" value="KAH1129990.1"/>
    <property type="molecule type" value="Genomic_DNA"/>
</dbReference>
<keyword evidence="1" id="KW-0862">Zinc</keyword>
<gene>
    <name evidence="3" type="ORF">J1N35_001368</name>
</gene>
<feature type="non-terminal residue" evidence="3">
    <location>
        <position position="86"/>
    </location>
</feature>
<sequence length="86" mass="10458">MRSKKGRKIHKNKVLKIESTKEKEPIICYECKKLGHIKFDCLQWKKKWSRKQKLKRHINTWSDKYSSDNEDQEVTCLFLMEIDDSK</sequence>
<evidence type="ECO:0000259" key="2">
    <source>
        <dbReference type="PROSITE" id="PS50158"/>
    </source>
</evidence>
<dbReference type="GO" id="GO:0003676">
    <property type="term" value="F:nucleic acid binding"/>
    <property type="evidence" value="ECO:0007669"/>
    <property type="project" value="InterPro"/>
</dbReference>
<dbReference type="InterPro" id="IPR001878">
    <property type="entry name" value="Znf_CCHC"/>
</dbReference>
<dbReference type="OrthoDB" id="999288at2759"/>
<keyword evidence="1" id="KW-0479">Metal-binding</keyword>
<dbReference type="PROSITE" id="PS50158">
    <property type="entry name" value="ZF_CCHC"/>
    <property type="match status" value="1"/>
</dbReference>
<protein>
    <recommendedName>
        <fullName evidence="2">CCHC-type domain-containing protein</fullName>
    </recommendedName>
</protein>
<dbReference type="AlphaFoldDB" id="A0A9D4AJJ6"/>
<accession>A0A9D4AJJ6</accession>
<evidence type="ECO:0000313" key="3">
    <source>
        <dbReference type="EMBL" id="KAH1129990.1"/>
    </source>
</evidence>
<dbReference type="GO" id="GO:0008270">
    <property type="term" value="F:zinc ion binding"/>
    <property type="evidence" value="ECO:0007669"/>
    <property type="project" value="UniProtKB-KW"/>
</dbReference>
<keyword evidence="4" id="KW-1185">Reference proteome</keyword>
<dbReference type="Proteomes" id="UP000828251">
    <property type="component" value="Unassembled WGS sequence"/>
</dbReference>
<feature type="domain" description="CCHC-type" evidence="2">
    <location>
        <begin position="28"/>
        <end position="41"/>
    </location>
</feature>
<dbReference type="InterPro" id="IPR036875">
    <property type="entry name" value="Znf_CCHC_sf"/>
</dbReference>
<dbReference type="Gene3D" id="4.10.60.10">
    <property type="entry name" value="Zinc finger, CCHC-type"/>
    <property type="match status" value="1"/>
</dbReference>
<proteinExistence type="predicted"/>